<name>A0A9P0AMT4_BEMTA</name>
<evidence type="ECO:0000256" key="1">
    <source>
        <dbReference type="SAM" id="MobiDB-lite"/>
    </source>
</evidence>
<evidence type="ECO:0000313" key="2">
    <source>
        <dbReference type="EMBL" id="CAH0394679.1"/>
    </source>
</evidence>
<dbReference type="Proteomes" id="UP001152759">
    <property type="component" value="Chromosome 8"/>
</dbReference>
<evidence type="ECO:0000313" key="3">
    <source>
        <dbReference type="Proteomes" id="UP001152759"/>
    </source>
</evidence>
<reference evidence="2" key="1">
    <citation type="submission" date="2021-12" db="EMBL/GenBank/DDBJ databases">
        <authorList>
            <person name="King R."/>
        </authorList>
    </citation>
    <scope>NUCLEOTIDE SEQUENCE</scope>
</reference>
<dbReference type="AlphaFoldDB" id="A0A9P0AMT4"/>
<proteinExistence type="predicted"/>
<feature type="compositionally biased region" description="Polar residues" evidence="1">
    <location>
        <begin position="166"/>
        <end position="181"/>
    </location>
</feature>
<keyword evidence="3" id="KW-1185">Reference proteome</keyword>
<feature type="compositionally biased region" description="Low complexity" evidence="1">
    <location>
        <begin position="113"/>
        <end position="135"/>
    </location>
</feature>
<feature type="region of interest" description="Disordered" evidence="1">
    <location>
        <begin position="102"/>
        <end position="215"/>
    </location>
</feature>
<dbReference type="EMBL" id="OU963869">
    <property type="protein sequence ID" value="CAH0394679.1"/>
    <property type="molecule type" value="Genomic_DNA"/>
</dbReference>
<sequence length="397" mass="44367">MGLSVKSKMMVVYIYLTPLSRSPQNPRLYERTVRNKGPQNQNSQTVTRGGDDWVNCFITHVTVCRMRLWLATMTLLCACALALAEDTTRTKRRLVHASTDLDLASPDSSSQEAATPLDSTSAATPSPTPSQETSAGSSTAPRRRRKGSKGSNRRASKPGEEKPKRSQNSNQKKKIVSNSKLLSRLGLARVEPGPHYRKRLAGGAHAQRPEGYKGHQKRILENLDSRMYVIKLPPSSYYYASHHDDKFRGADPGHKSFNNLGINFASNGKPSKVYHYNIPVINKLVGRKTNSNFYKYDDDINDPLFLGHGAGESSVYNVKNIENHQYPSDLGHSTPAAPSITDQDKASHKKHGPKKTVTYMKPKPTKQFTKYFPSNGKPHAFYIIENSSKPYYHRLLP</sequence>
<organism evidence="2 3">
    <name type="scientific">Bemisia tabaci</name>
    <name type="common">Sweetpotato whitefly</name>
    <name type="synonym">Aleurodes tabaci</name>
    <dbReference type="NCBI Taxonomy" id="7038"/>
    <lineage>
        <taxon>Eukaryota</taxon>
        <taxon>Metazoa</taxon>
        <taxon>Ecdysozoa</taxon>
        <taxon>Arthropoda</taxon>
        <taxon>Hexapoda</taxon>
        <taxon>Insecta</taxon>
        <taxon>Pterygota</taxon>
        <taxon>Neoptera</taxon>
        <taxon>Paraneoptera</taxon>
        <taxon>Hemiptera</taxon>
        <taxon>Sternorrhyncha</taxon>
        <taxon>Aleyrodoidea</taxon>
        <taxon>Aleyrodidae</taxon>
        <taxon>Aleyrodinae</taxon>
        <taxon>Bemisia</taxon>
    </lineage>
</organism>
<dbReference type="InterPro" id="IPR031983">
    <property type="entry name" value="DUF4786"/>
</dbReference>
<accession>A0A9P0AMT4</accession>
<gene>
    <name evidence="2" type="ORF">BEMITA_LOCUS12949</name>
</gene>
<dbReference type="Pfam" id="PF16027">
    <property type="entry name" value="DUF4786"/>
    <property type="match status" value="1"/>
</dbReference>
<feature type="region of interest" description="Disordered" evidence="1">
    <location>
        <begin position="326"/>
        <end position="360"/>
    </location>
</feature>
<feature type="compositionally biased region" description="Basic residues" evidence="1">
    <location>
        <begin position="141"/>
        <end position="156"/>
    </location>
</feature>
<protein>
    <submittedName>
        <fullName evidence="2">Uncharacterized protein</fullName>
    </submittedName>
</protein>